<dbReference type="RefSeq" id="WP_349951315.1">
    <property type="nucleotide sequence ID" value="NZ_JBEHGX010000006.1"/>
</dbReference>
<dbReference type="Pfam" id="PF11860">
    <property type="entry name" value="Muramidase"/>
    <property type="match status" value="1"/>
</dbReference>
<sequence>MDNSLRRLPPLFRSAVGSPGKAEWALITNRAVIKISAHFLKDMKANADKQLNAFLQWCKKNSALLSAMVNKEFYNMAYNYNGSDFGDYDVKIRRTYGSQKKGR</sequence>
<reference evidence="2 3" key="1">
    <citation type="submission" date="2024-06" db="EMBL/GenBank/DDBJ databases">
        <title>Fanconibacter daqui strain Q02 whole shotgun sequencing project.</title>
        <authorList>
            <person name="Rodrigues J.W.A."/>
            <person name="Viana L.C."/>
            <person name="Vieira E.C."/>
            <person name="Souza F.O.L."/>
            <person name="Alegria O.C."/>
            <person name="Patroca S."/>
            <person name="Cruz A.C.R."/>
            <person name="Nunes A.R.C."/>
        </authorList>
    </citation>
    <scope>NUCLEOTIDE SEQUENCE [LARGE SCALE GENOMIC DNA]</scope>
    <source>
        <strain evidence="2 3">Q02</strain>
    </source>
</reference>
<dbReference type="InterPro" id="IPR024408">
    <property type="entry name" value="Muramidase"/>
</dbReference>
<dbReference type="Proteomes" id="UP001447374">
    <property type="component" value="Unassembled WGS sequence"/>
</dbReference>
<protein>
    <submittedName>
        <fullName evidence="2">N-acetylmuramidase domain-containing protein</fullName>
    </submittedName>
</protein>
<evidence type="ECO:0000313" key="3">
    <source>
        <dbReference type="Proteomes" id="UP001447374"/>
    </source>
</evidence>
<accession>A0ABV1PP68</accession>
<feature type="domain" description="N-acetylmuramidase" evidence="1">
    <location>
        <begin position="37"/>
        <end position="98"/>
    </location>
</feature>
<dbReference type="EMBL" id="JBEHGX010000006">
    <property type="protein sequence ID" value="MER0126639.1"/>
    <property type="molecule type" value="Genomic_DNA"/>
</dbReference>
<evidence type="ECO:0000259" key="1">
    <source>
        <dbReference type="Pfam" id="PF11860"/>
    </source>
</evidence>
<evidence type="ECO:0000313" key="2">
    <source>
        <dbReference type="EMBL" id="MER0126639.1"/>
    </source>
</evidence>
<organism evidence="2 3">
    <name type="scientific">Franconibacter daqui</name>
    <dbReference type="NCBI Taxonomy" id="2047724"/>
    <lineage>
        <taxon>Bacteria</taxon>
        <taxon>Pseudomonadati</taxon>
        <taxon>Pseudomonadota</taxon>
        <taxon>Gammaproteobacteria</taxon>
        <taxon>Enterobacterales</taxon>
        <taxon>Enterobacteriaceae</taxon>
        <taxon>Franconibacter</taxon>
    </lineage>
</organism>
<proteinExistence type="predicted"/>
<name>A0ABV1PP68_9ENTR</name>
<comment type="caution">
    <text evidence="2">The sequence shown here is derived from an EMBL/GenBank/DDBJ whole genome shotgun (WGS) entry which is preliminary data.</text>
</comment>
<gene>
    <name evidence="2" type="ORF">ABQG75_12935</name>
</gene>
<keyword evidence="3" id="KW-1185">Reference proteome</keyword>